<sequence>MNKAIKKKSRIYSLDVTRGFIVFLSIFTFSIPGVFSHAPWYGLTLLDTIFPAFVTIFGTSMAIAYQRGVSAKRMTTRTLRLVIFGLLFNMVAAWSLDLSTLRFTGVLQLFAVLGVLTVIITKYIKRIGALIALSFIIFGIYGASLLIVGTGCEDGLPQMGCNPSHLIDPVIFGENHTYAGGGRGHDPEGIATMFSALGNVLLGFAAGKILLDKGRNVAKRLFTFSTILILISLAVNVIIPFNKRLWSPSFGIITAGLTIFILAICYLLFDRKEPAEVHPFKKSVHWVLEAYGRNSFLVYFGKYVLYAVLINTSITIGERSVLLNTLLMEFSGSFGLPAEIIYFIIYFGLWLFITLYAHKNKIYVKI</sequence>
<feature type="transmembrane region" description="Helical" evidence="1">
    <location>
        <begin position="245"/>
        <end position="269"/>
    </location>
</feature>
<feature type="domain" description="Heparan-alpha-glucosaminide N-acetyltransferase catalytic" evidence="2">
    <location>
        <begin position="14"/>
        <end position="213"/>
    </location>
</feature>
<feature type="transmembrane region" description="Helical" evidence="1">
    <location>
        <begin position="102"/>
        <end position="120"/>
    </location>
</feature>
<keyword evidence="1" id="KW-0812">Transmembrane</keyword>
<reference evidence="3" key="2">
    <citation type="submission" date="2020-09" db="EMBL/GenBank/DDBJ databases">
        <authorList>
            <person name="Sun Q."/>
            <person name="Ohkuma M."/>
        </authorList>
    </citation>
    <scope>NUCLEOTIDE SEQUENCE</scope>
    <source>
        <strain evidence="3">JCM 17251</strain>
    </source>
</reference>
<feature type="transmembrane region" description="Helical" evidence="1">
    <location>
        <begin position="334"/>
        <end position="357"/>
    </location>
</feature>
<feature type="transmembrane region" description="Helical" evidence="1">
    <location>
        <begin position="127"/>
        <end position="149"/>
    </location>
</feature>
<evidence type="ECO:0000259" key="2">
    <source>
        <dbReference type="Pfam" id="PF07786"/>
    </source>
</evidence>
<keyword evidence="4" id="KW-1185">Reference proteome</keyword>
<dbReference type="PANTHER" id="PTHR31061">
    <property type="entry name" value="LD22376P"/>
    <property type="match status" value="1"/>
</dbReference>
<feature type="transmembrane region" description="Helical" evidence="1">
    <location>
        <begin position="221"/>
        <end position="239"/>
    </location>
</feature>
<feature type="transmembrane region" description="Helical" evidence="1">
    <location>
        <begin position="290"/>
        <end position="314"/>
    </location>
</feature>
<proteinExistence type="predicted"/>
<dbReference type="InterPro" id="IPR012429">
    <property type="entry name" value="HGSNAT_cat"/>
</dbReference>
<name>A0A917XZK7_9BACI</name>
<feature type="transmembrane region" description="Helical" evidence="1">
    <location>
        <begin position="190"/>
        <end position="209"/>
    </location>
</feature>
<organism evidence="3 4">
    <name type="scientific">Oceanobacillus indicireducens</name>
    <dbReference type="NCBI Taxonomy" id="1004261"/>
    <lineage>
        <taxon>Bacteria</taxon>
        <taxon>Bacillati</taxon>
        <taxon>Bacillota</taxon>
        <taxon>Bacilli</taxon>
        <taxon>Bacillales</taxon>
        <taxon>Bacillaceae</taxon>
        <taxon>Oceanobacillus</taxon>
    </lineage>
</organism>
<dbReference type="Pfam" id="PF07786">
    <property type="entry name" value="HGSNAT_cat"/>
    <property type="match status" value="1"/>
</dbReference>
<feature type="transmembrane region" description="Helical" evidence="1">
    <location>
        <begin position="78"/>
        <end position="96"/>
    </location>
</feature>
<keyword evidence="1" id="KW-0472">Membrane</keyword>
<comment type="caution">
    <text evidence="3">The sequence shown here is derived from an EMBL/GenBank/DDBJ whole genome shotgun (WGS) entry which is preliminary data.</text>
</comment>
<reference evidence="3" key="1">
    <citation type="journal article" date="2014" name="Int. J. Syst. Evol. Microbiol.">
        <title>Complete genome sequence of Corynebacterium casei LMG S-19264T (=DSM 44701T), isolated from a smear-ripened cheese.</title>
        <authorList>
            <consortium name="US DOE Joint Genome Institute (JGI-PGF)"/>
            <person name="Walter F."/>
            <person name="Albersmeier A."/>
            <person name="Kalinowski J."/>
            <person name="Ruckert C."/>
        </authorList>
    </citation>
    <scope>NUCLEOTIDE SEQUENCE</scope>
    <source>
        <strain evidence="3">JCM 17251</strain>
    </source>
</reference>
<dbReference type="PANTHER" id="PTHR31061:SF24">
    <property type="entry name" value="LD22376P"/>
    <property type="match status" value="1"/>
</dbReference>
<protein>
    <submittedName>
        <fullName evidence="3">DUF5009 domain-containing protein</fullName>
    </submittedName>
</protein>
<accession>A0A917XZK7</accession>
<dbReference type="EMBL" id="BMOS01000019">
    <property type="protein sequence ID" value="GGN61192.1"/>
    <property type="molecule type" value="Genomic_DNA"/>
</dbReference>
<gene>
    <name evidence="3" type="ORF">GCM10007971_25990</name>
</gene>
<feature type="transmembrane region" description="Helical" evidence="1">
    <location>
        <begin position="20"/>
        <end position="42"/>
    </location>
</feature>
<feature type="transmembrane region" description="Helical" evidence="1">
    <location>
        <begin position="48"/>
        <end position="66"/>
    </location>
</feature>
<evidence type="ECO:0000313" key="3">
    <source>
        <dbReference type="EMBL" id="GGN61192.1"/>
    </source>
</evidence>
<dbReference type="Proteomes" id="UP000624041">
    <property type="component" value="Unassembled WGS sequence"/>
</dbReference>
<evidence type="ECO:0000256" key="1">
    <source>
        <dbReference type="SAM" id="Phobius"/>
    </source>
</evidence>
<evidence type="ECO:0000313" key="4">
    <source>
        <dbReference type="Proteomes" id="UP000624041"/>
    </source>
</evidence>
<dbReference type="AlphaFoldDB" id="A0A917XZK7"/>
<keyword evidence="1" id="KW-1133">Transmembrane helix</keyword>
<dbReference type="RefSeq" id="WP_188857999.1">
    <property type="nucleotide sequence ID" value="NZ_BMOS01000019.1"/>
</dbReference>